<dbReference type="CDD" id="cd03801">
    <property type="entry name" value="GT4_PimA-like"/>
    <property type="match status" value="1"/>
</dbReference>
<organism evidence="3 4">
    <name type="scientific">Azospirillum melinis</name>
    <dbReference type="NCBI Taxonomy" id="328839"/>
    <lineage>
        <taxon>Bacteria</taxon>
        <taxon>Pseudomonadati</taxon>
        <taxon>Pseudomonadota</taxon>
        <taxon>Alphaproteobacteria</taxon>
        <taxon>Rhodospirillales</taxon>
        <taxon>Azospirillaceae</taxon>
        <taxon>Azospirillum</taxon>
    </lineage>
</organism>
<comment type="caution">
    <text evidence="3">The sequence shown here is derived from an EMBL/GenBank/DDBJ whole genome shotgun (WGS) entry which is preliminary data.</text>
</comment>
<protein>
    <submittedName>
        <fullName evidence="3">Glycosyltransferase</fullName>
    </submittedName>
</protein>
<dbReference type="PANTHER" id="PTHR12526">
    <property type="entry name" value="GLYCOSYLTRANSFERASE"/>
    <property type="match status" value="1"/>
</dbReference>
<dbReference type="InterPro" id="IPR001296">
    <property type="entry name" value="Glyco_trans_1"/>
</dbReference>
<sequence>MGPAAPDAASRLPNPVTLFCCLAPPDYYRRPLFSEREVFCGPDCPTVETGDGFASLNTPPGEFDLPAITARLPAHQRPELIVVKADATRRNLPRGLDRLPGTKVLLVGDSHHFASPLRTLLAYGAMENFDAVVLDHTRQHAHAFLEAGFDRVYWIPAVDYALRRRDIPAVPDRPLTFVGQIGAFHPWRRHVLDRLVEVGLPLVGMQAPPETAADIYAGSQITLNVSLNGDLNLRVFEALGAGGFLVTDALSDDAGLERCFIPGRHLATYRSPDELVELVRHYLDHPDQAMAIRRAGQAHLLEFHSPQVKRAQFHAAVFDDRVDPALEVRGERRGLSALPVRGAGFRCRLAAYEALQRLQLTASRLTVHAAEEDGFAVDLRLMVRDLPRVAFATPGDAANPDPADPVALPLPPSAARVRDEAVMLLPWPGRQTDRAQTDRTETDRRMVRLPGASILCPTASARDHAEASAYLAGWGFAPADAGSGGPGGILFQCADVLRYAGRSLSDPDLAAELAPGLRRARLAALEPVLQTPDQMVGVAQLAARFRDNDLAERFLLKAVGLDRGLTDALAGLARLCAAGGRPVEASIYLGEARRAAGLAGEADPAPDLDAGALAAAAGGHPGLERYGALFRQATVSSTGRPRRILGVTNLFPPQEFGGYGRKLWEFSAELIRRGHAVKVLTADIPELARPGIAGTEDIEAQVDRSLTLYGTWKSGRAFTHDDPAHCSALIRANIRRVLETARDFRADACLVGNLDMLATEFLDPLTREMGVPVLHCLGNQHPGYAPEAAPRSPLYRAGPASGWVAERLAAGGYGLSATVIHPGARVDYFHRAAMPSIDRLRIAFASLFVNYKGPQTLINALAILHREGIDFDCTFAGEAPDADLAARCRDFVARHGMAGKVRFTGFLDRRGLSGLFARCNVLVFPSVFQEPFGISQVEAMAAGLTVVGSGTGGSGEVLRDGVDGLLFPAEDHEALAGRLRSLVKDRAAWQRMALSGRDRARDFTVARSVDRIEAVFEELIGRKAELEGIRA</sequence>
<evidence type="ECO:0000259" key="2">
    <source>
        <dbReference type="Pfam" id="PF13524"/>
    </source>
</evidence>
<dbReference type="PANTHER" id="PTHR12526:SF635">
    <property type="entry name" value="GLYCOSYL TRANSFERASE GROUP 1"/>
    <property type="match status" value="1"/>
</dbReference>
<keyword evidence="4" id="KW-1185">Reference proteome</keyword>
<feature type="domain" description="Glycosyl transferase family 1" evidence="1">
    <location>
        <begin position="841"/>
        <end position="995"/>
    </location>
</feature>
<evidence type="ECO:0000259" key="1">
    <source>
        <dbReference type="Pfam" id="PF00534"/>
    </source>
</evidence>
<gene>
    <name evidence="3" type="ORF">GBZ48_22185</name>
</gene>
<dbReference type="SUPFAM" id="SSF53756">
    <property type="entry name" value="UDP-Glycosyltransferase/glycogen phosphorylase"/>
    <property type="match status" value="2"/>
</dbReference>
<dbReference type="Gene3D" id="3.40.50.2000">
    <property type="entry name" value="Glycogen Phosphorylase B"/>
    <property type="match status" value="3"/>
</dbReference>
<evidence type="ECO:0000313" key="4">
    <source>
        <dbReference type="Proteomes" id="UP000605086"/>
    </source>
</evidence>
<dbReference type="Pfam" id="PF13524">
    <property type="entry name" value="Glyco_trans_1_2"/>
    <property type="match status" value="1"/>
</dbReference>
<dbReference type="Proteomes" id="UP000605086">
    <property type="component" value="Unassembled WGS sequence"/>
</dbReference>
<accession>A0ABX2KGY3</accession>
<feature type="domain" description="Spore protein YkvP/CgeB glycosyl transferase-like" evidence="2">
    <location>
        <begin position="171"/>
        <end position="311"/>
    </location>
</feature>
<name>A0ABX2KGY3_9PROT</name>
<dbReference type="EMBL" id="WHOS01000032">
    <property type="protein sequence ID" value="NUB01963.1"/>
    <property type="molecule type" value="Genomic_DNA"/>
</dbReference>
<dbReference type="Pfam" id="PF00534">
    <property type="entry name" value="Glycos_transf_1"/>
    <property type="match status" value="1"/>
</dbReference>
<proteinExistence type="predicted"/>
<dbReference type="InterPro" id="IPR055259">
    <property type="entry name" value="YkvP/CgeB_Glyco_trans-like"/>
</dbReference>
<evidence type="ECO:0000313" key="3">
    <source>
        <dbReference type="EMBL" id="NUB01963.1"/>
    </source>
</evidence>
<reference evidence="3 4" key="1">
    <citation type="submission" date="2019-10" db="EMBL/GenBank/DDBJ databases">
        <title>Genome sequence of Azospirillum melinis.</title>
        <authorList>
            <person name="Ambrosini A."/>
            <person name="Sant'Anna F.H."/>
            <person name="Cassan F.D."/>
            <person name="Souza E.M."/>
            <person name="Passaglia L.M.P."/>
        </authorList>
    </citation>
    <scope>NUCLEOTIDE SEQUENCE [LARGE SCALE GENOMIC DNA]</scope>
    <source>
        <strain evidence="3 4">TMCY0552</strain>
    </source>
</reference>